<reference evidence="2 3" key="1">
    <citation type="journal article" date="2024" name="G3 (Bethesda)">
        <title>Genome assembly of Hibiscus sabdariffa L. provides insights into metabolisms of medicinal natural products.</title>
        <authorList>
            <person name="Kim T."/>
        </authorList>
    </citation>
    <scope>NUCLEOTIDE SEQUENCE [LARGE SCALE GENOMIC DNA]</scope>
    <source>
        <strain evidence="2">TK-2024</strain>
        <tissue evidence="2">Old leaves</tissue>
    </source>
</reference>
<protein>
    <submittedName>
        <fullName evidence="2">Uncharacterized protein</fullName>
    </submittedName>
</protein>
<feature type="compositionally biased region" description="Basic and acidic residues" evidence="1">
    <location>
        <begin position="457"/>
        <end position="466"/>
    </location>
</feature>
<comment type="caution">
    <text evidence="2">The sequence shown here is derived from an EMBL/GenBank/DDBJ whole genome shotgun (WGS) entry which is preliminary data.</text>
</comment>
<dbReference type="EMBL" id="JBBPBM010000005">
    <property type="protein sequence ID" value="KAK8583846.1"/>
    <property type="molecule type" value="Genomic_DNA"/>
</dbReference>
<keyword evidence="3" id="KW-1185">Reference proteome</keyword>
<feature type="region of interest" description="Disordered" evidence="1">
    <location>
        <begin position="419"/>
        <end position="441"/>
    </location>
</feature>
<accession>A0ABR2FP14</accession>
<organism evidence="2 3">
    <name type="scientific">Hibiscus sabdariffa</name>
    <name type="common">roselle</name>
    <dbReference type="NCBI Taxonomy" id="183260"/>
    <lineage>
        <taxon>Eukaryota</taxon>
        <taxon>Viridiplantae</taxon>
        <taxon>Streptophyta</taxon>
        <taxon>Embryophyta</taxon>
        <taxon>Tracheophyta</taxon>
        <taxon>Spermatophyta</taxon>
        <taxon>Magnoliopsida</taxon>
        <taxon>eudicotyledons</taxon>
        <taxon>Gunneridae</taxon>
        <taxon>Pentapetalae</taxon>
        <taxon>rosids</taxon>
        <taxon>malvids</taxon>
        <taxon>Malvales</taxon>
        <taxon>Malvaceae</taxon>
        <taxon>Malvoideae</taxon>
        <taxon>Hibiscus</taxon>
    </lineage>
</organism>
<dbReference type="Proteomes" id="UP001472677">
    <property type="component" value="Unassembled WGS sequence"/>
</dbReference>
<name>A0ABR2FP14_9ROSI</name>
<gene>
    <name evidence="2" type="ORF">V6N12_068104</name>
</gene>
<evidence type="ECO:0000313" key="3">
    <source>
        <dbReference type="Proteomes" id="UP001472677"/>
    </source>
</evidence>
<evidence type="ECO:0000256" key="1">
    <source>
        <dbReference type="SAM" id="MobiDB-lite"/>
    </source>
</evidence>
<proteinExistence type="predicted"/>
<feature type="region of interest" description="Disordered" evidence="1">
    <location>
        <begin position="457"/>
        <end position="497"/>
    </location>
</feature>
<sequence length="497" mass="55541">MTFSKTFLTLALERGQSYARTNQSLSLELEQGTESYNAVDVCYDLVRTLSPFRYLPLPLYRLGKGRVDYLWGAKSKILVVLWLLATSALKFLHRYCPGFDDQPLAHLDAKGVDTSYPHRKLTLFHTLPVDATAAITLAAGGEWLSETLDVLFGKRDVYPGAVVLPNRSAGDAFVWYSKLFSYLYRFATVWLDTMRWQPQLGRMGMKVEEAGKKRSCYLEQGGMKPGALSGSLHISRSLTDSLSHHSTCLNTRFRGIAKKRSFDLFIQVVVPLRSQSCQVFHTGILTERSLTAWKSNSFYAIGLWLPFLVNMATKGFGLVKALSFALGKRFAVVKLTASLSARAKLRPRLLVASGRLIPSPEIQVSTGKDLLIPRGRAGLEASYLSPISPPFLLLVDPMAARKGDLVLYSGDLFPTEARKLPSCPRSHSVNRKGKPTHPSAPLVDRYIYRGTVECRYHEREVQDTRPRNPGNHPPPMRRSLAHPGARHLAQLERPSLI</sequence>
<evidence type="ECO:0000313" key="2">
    <source>
        <dbReference type="EMBL" id="KAK8583846.1"/>
    </source>
</evidence>